<feature type="compositionally biased region" description="Polar residues" evidence="6">
    <location>
        <begin position="718"/>
        <end position="737"/>
    </location>
</feature>
<dbReference type="PANTHER" id="PTHR45639:SF3">
    <property type="entry name" value="HYPOXIA UP-REGULATED PROTEIN 1"/>
    <property type="match status" value="1"/>
</dbReference>
<dbReference type="Pfam" id="PF00012">
    <property type="entry name" value="HSP70"/>
    <property type="match status" value="1"/>
</dbReference>
<dbReference type="Gene3D" id="3.90.640.10">
    <property type="entry name" value="Actin, Chain A, domain 4"/>
    <property type="match status" value="1"/>
</dbReference>
<proteinExistence type="predicted"/>
<dbReference type="EMBL" id="HE573025">
    <property type="protein sequence ID" value="CCC50611.1"/>
    <property type="molecule type" value="Genomic_DNA"/>
</dbReference>
<evidence type="ECO:0000256" key="5">
    <source>
        <dbReference type="SAM" id="Coils"/>
    </source>
</evidence>
<gene>
    <name evidence="7" type="ORF">TVY486_0904320</name>
</gene>
<organism evidence="7">
    <name type="scientific">Trypanosoma vivax (strain Y486)</name>
    <dbReference type="NCBI Taxonomy" id="1055687"/>
    <lineage>
        <taxon>Eukaryota</taxon>
        <taxon>Discoba</taxon>
        <taxon>Euglenozoa</taxon>
        <taxon>Kinetoplastea</taxon>
        <taxon>Metakinetoplastina</taxon>
        <taxon>Trypanosomatida</taxon>
        <taxon>Trypanosomatidae</taxon>
        <taxon>Trypanosoma</taxon>
        <taxon>Duttonella</taxon>
    </lineage>
</organism>
<reference evidence="7" key="1">
    <citation type="journal article" date="2012" name="Proc. Natl. Acad. Sci. U.S.A.">
        <title>Antigenic diversity is generated by distinct evolutionary mechanisms in African trypanosome species.</title>
        <authorList>
            <person name="Jackson A.P."/>
            <person name="Berry A."/>
            <person name="Aslett M."/>
            <person name="Allison H.C."/>
            <person name="Burton P."/>
            <person name="Vavrova-Anderson J."/>
            <person name="Brown R."/>
            <person name="Browne H."/>
            <person name="Corton N."/>
            <person name="Hauser H."/>
            <person name="Gamble J."/>
            <person name="Gilderthorp R."/>
            <person name="Marcello L."/>
            <person name="McQuillan J."/>
            <person name="Otto T.D."/>
            <person name="Quail M.A."/>
            <person name="Sanders M.J."/>
            <person name="van Tonder A."/>
            <person name="Ginger M.L."/>
            <person name="Field M.C."/>
            <person name="Barry J.D."/>
            <person name="Hertz-Fowler C."/>
            <person name="Berriman M."/>
        </authorList>
    </citation>
    <scope>NUCLEOTIDE SEQUENCE</scope>
    <source>
        <strain evidence="7">Y486</strain>
    </source>
</reference>
<dbReference type="GO" id="GO:0030968">
    <property type="term" value="P:endoplasmic reticulum unfolded protein response"/>
    <property type="evidence" value="ECO:0007669"/>
    <property type="project" value="TreeGrafter"/>
</dbReference>
<dbReference type="InterPro" id="IPR013126">
    <property type="entry name" value="Hsp_70_fam"/>
</dbReference>
<protein>
    <submittedName>
        <fullName evidence="7">Uncharacterized protein</fullName>
    </submittedName>
</protein>
<dbReference type="FunFam" id="3.90.640.10:FF:000004">
    <property type="entry name" value="Heat shock 70 kDa protein 4"/>
    <property type="match status" value="1"/>
</dbReference>
<accession>G0U2V7</accession>
<dbReference type="GO" id="GO:0140662">
    <property type="term" value="F:ATP-dependent protein folding chaperone"/>
    <property type="evidence" value="ECO:0007669"/>
    <property type="project" value="InterPro"/>
</dbReference>
<dbReference type="VEuPathDB" id="TriTrypDB:TvY486_0904320"/>
<evidence type="ECO:0000256" key="3">
    <source>
        <dbReference type="ARBA" id="ARBA00022840"/>
    </source>
</evidence>
<dbReference type="SUPFAM" id="SSF100934">
    <property type="entry name" value="Heat shock protein 70kD (HSP70), C-terminal subdomain"/>
    <property type="match status" value="1"/>
</dbReference>
<dbReference type="SUPFAM" id="SSF53067">
    <property type="entry name" value="Actin-like ATPase domain"/>
    <property type="match status" value="2"/>
</dbReference>
<evidence type="ECO:0000313" key="7">
    <source>
        <dbReference type="EMBL" id="CCC50611.1"/>
    </source>
</evidence>
<dbReference type="InterPro" id="IPR043129">
    <property type="entry name" value="ATPase_NBD"/>
</dbReference>
<dbReference type="PRINTS" id="PR00301">
    <property type="entry name" value="HEATSHOCK70"/>
</dbReference>
<dbReference type="Gene3D" id="3.30.30.30">
    <property type="match status" value="1"/>
</dbReference>
<sequence length="774" mass="85522">MCITVAYLFAVACLRLVKDMILVSLCAFLTLLRGAVVSADVLGIDLGSDFLEVAGPVNGMNVDIVLNEQSHRKTDNYIGFRNGERFVGAQAKSLAARFPVNMVAMVNHLVGVKFNSSDFEAFEKLELEFEPHPGERGVVGFSFGGQDGSYTVEEVYAMLLHYCRSISIKGGVPNPKNLVITIPYHSSLAVRQAILESARLVNMSTFGLMHSTTATALYYGIRRRGFGNKTVHLLVYDMGSTHTEVGVYKFSPPEERPDKKVKNLDSFGTLATLAIASDRFLGGRAFDLCIAKVIEAEAVSKMNITNVMGGRTTSQRKARFSLLRAAKKTREVLSANSKTPVTVEGIAPERDFSTEFTRSDFEEKCADLFQRVPKVAERALSISGLSLKDIDAFEMMGGASRTPKILRDLSQFWGKDVYRTLNSDESAAMGAAFYALRFSSHYRSRSFRIVERAPFAFSFTVSPSSSNPIGAMRMLAENPVIGSRRSITLNRTSDFTINLFDLSGHVGDIVVTNVNQSLDKLGFFKPDLQHPNNSHIVRIQLYFNESGLMDVEEADVVYRYAANVSSIVKANVTSNETNTSYKVEYAVKMKIRTAPLQASIIFTDPAPLSAEEFRKSRDKISQLLEKERRKHEAATAKNNLEAYLYWAKTEGALENETALSYFTSEEVNELRNTLAAVQEWLEDGEGSYDSCGAEEYEKKLQEIKTIVVKQYKRDLSNGGDNRTSESVVTDNNTTNEASDAGESAGNETAILENSSSSDQKSVPHSRDDASKGDL</sequence>
<keyword evidence="5" id="KW-0175">Coiled coil</keyword>
<dbReference type="Gene3D" id="2.60.34.10">
    <property type="entry name" value="Substrate Binding Domain Of DNAk, Chain A, domain 1"/>
    <property type="match status" value="1"/>
</dbReference>
<feature type="coiled-coil region" evidence="5">
    <location>
        <begin position="610"/>
        <end position="637"/>
    </location>
</feature>
<dbReference type="AlphaFoldDB" id="G0U2V7"/>
<dbReference type="CDD" id="cd10230">
    <property type="entry name" value="ASKHA_NBD_HSP70_HYOU1"/>
    <property type="match status" value="1"/>
</dbReference>
<keyword evidence="1" id="KW-0547">Nucleotide-binding</keyword>
<dbReference type="GO" id="GO:0005524">
    <property type="term" value="F:ATP binding"/>
    <property type="evidence" value="ECO:0007669"/>
    <property type="project" value="UniProtKB-KW"/>
</dbReference>
<dbReference type="Gene3D" id="3.30.420.40">
    <property type="match status" value="2"/>
</dbReference>
<feature type="compositionally biased region" description="Basic and acidic residues" evidence="6">
    <location>
        <begin position="764"/>
        <end position="774"/>
    </location>
</feature>
<dbReference type="InterPro" id="IPR029047">
    <property type="entry name" value="HSP70_peptide-bd_sf"/>
</dbReference>
<dbReference type="InterPro" id="IPR029048">
    <property type="entry name" value="HSP70_C_sf"/>
</dbReference>
<evidence type="ECO:0000256" key="1">
    <source>
        <dbReference type="ARBA" id="ARBA00022741"/>
    </source>
</evidence>
<feature type="region of interest" description="Disordered" evidence="6">
    <location>
        <begin position="715"/>
        <end position="774"/>
    </location>
</feature>
<dbReference type="PANTHER" id="PTHR45639">
    <property type="entry name" value="HSC70CB, ISOFORM G-RELATED"/>
    <property type="match status" value="1"/>
</dbReference>
<feature type="compositionally biased region" description="Polar residues" evidence="6">
    <location>
        <begin position="751"/>
        <end position="762"/>
    </location>
</feature>
<keyword evidence="3" id="KW-0067">ATP-binding</keyword>
<evidence type="ECO:0000256" key="6">
    <source>
        <dbReference type="SAM" id="MobiDB-lite"/>
    </source>
</evidence>
<keyword evidence="2" id="KW-0256">Endoplasmic reticulum</keyword>
<dbReference type="GO" id="GO:0034663">
    <property type="term" value="C:endoplasmic reticulum chaperone complex"/>
    <property type="evidence" value="ECO:0007669"/>
    <property type="project" value="TreeGrafter"/>
</dbReference>
<keyword evidence="4" id="KW-0143">Chaperone</keyword>
<evidence type="ECO:0000256" key="2">
    <source>
        <dbReference type="ARBA" id="ARBA00022824"/>
    </source>
</evidence>
<dbReference type="Gene3D" id="1.20.1270.10">
    <property type="match status" value="1"/>
</dbReference>
<evidence type="ECO:0000256" key="4">
    <source>
        <dbReference type="ARBA" id="ARBA00023186"/>
    </source>
</evidence>
<name>G0U2V7_TRYVY</name>